<dbReference type="GO" id="GO:0042051">
    <property type="term" value="P:compound eye photoreceptor development"/>
    <property type="evidence" value="ECO:0007669"/>
    <property type="project" value="TreeGrafter"/>
</dbReference>
<dbReference type="Gene3D" id="1.10.220.160">
    <property type="match status" value="1"/>
</dbReference>
<accession>A0A1S4EXM9</accession>
<dbReference type="SUPFAM" id="SSF82199">
    <property type="entry name" value="SET domain"/>
    <property type="match status" value="1"/>
</dbReference>
<dbReference type="Proteomes" id="UP000682892">
    <property type="component" value="Chromosome 3"/>
</dbReference>
<keyword evidence="3" id="KW-0949">S-adenosyl-L-methionine</keyword>
<dbReference type="Gene3D" id="2.170.270.10">
    <property type="entry name" value="SET domain"/>
    <property type="match status" value="1"/>
</dbReference>
<protein>
    <submittedName>
        <fullName evidence="4">AAEL001050-PA</fullName>
    </submittedName>
</protein>
<reference evidence="4" key="3">
    <citation type="submission" date="2012-09" db="EMBL/GenBank/DDBJ databases">
        <authorList>
            <consortium name="VectorBase"/>
        </authorList>
    </citation>
    <scope>NUCLEOTIDE SEQUENCE</scope>
    <source>
        <strain evidence="4">Liverpool</strain>
    </source>
</reference>
<dbReference type="GO" id="GO:0008168">
    <property type="term" value="F:methyltransferase activity"/>
    <property type="evidence" value="ECO:0007669"/>
    <property type="project" value="UniProtKB-KW"/>
</dbReference>
<proteinExistence type="predicted"/>
<sequence>MASMDSDPMYTELCSDKTLSSQKEGFFNAFYWTVAENFTGQHEHWLRDVFGKVQPGNDAAKLQLIYEDPAVCFEVLGTLEHVKPVFRGKDAKFSWQRREQATKLLNEGKVQQALLLASQAVMKAPGKGVDMHIDQGMTLACAYWTRAEVLIRMLDGKHALRDLQMAAKAGFPVKANGEYYGKMAKCYALMDDMKRAEVSAKLFHQLAGFDDYRLQRLREDLEDLRTLKAEDAAMKPKEPEPVLPELSGGVNEELMGASKKISLSGSLEDSNRGRYIVAAEDLKSGETVLVEPAYGACLYPKYFGTHCNQCFTRLVASVPCEQCCGVAFCSPECRDRACAGYHRFECQYLDLMIGSGMSILCHLAFRLVTQAGSPEKAAEITKNLALCSHAEKRSHEDYFRRTLMAAFLLRCLQKSEFFGRRKTEAAEPTPIEAKVGGVILELLQALQFNAHEIYEVKIAGDHRVDSAKVQYIGVGVYKTGAMLNHDCHSGVSRTFVKSTMILHTNRPLTKGSLVPENYGMHFLRQPLPVRQKVLRSRYWFKCDCKACFEDWPVFDKMNDKPKLRCPQPECPGVLPYAPKGKCYKCKKNADFESTFKILRQCEDLYDEGAKKMTQERLGEAAQSFSKGINLFYQVAVPPHKATHVAEESVRTCLADFGNICRV</sequence>
<dbReference type="OMA" id="YHRFECQ"/>
<gene>
    <name evidence="4" type="ORF">AaeL_AAEL001050</name>
</gene>
<dbReference type="InterPro" id="IPR052097">
    <property type="entry name" value="SET-MYND_domain_protein"/>
</dbReference>
<dbReference type="GO" id="GO:0005737">
    <property type="term" value="C:cytoplasm"/>
    <property type="evidence" value="ECO:0007669"/>
    <property type="project" value="TreeGrafter"/>
</dbReference>
<dbReference type="PANTHER" id="PTHR46165:SF5">
    <property type="entry name" value="RE32936P"/>
    <property type="match status" value="1"/>
</dbReference>
<dbReference type="CTD" id="39414"/>
<dbReference type="OrthoDB" id="1028014at2759"/>
<dbReference type="InterPro" id="IPR011990">
    <property type="entry name" value="TPR-like_helical_dom_sf"/>
</dbReference>
<dbReference type="PANTHER" id="PTHR46165">
    <property type="entry name" value="SET AND MYND DOMAIN-CONTAINING PROTEIN 4"/>
    <property type="match status" value="1"/>
</dbReference>
<dbReference type="AlphaFoldDB" id="A0A1S4EXM9"/>
<dbReference type="Gene3D" id="1.25.40.10">
    <property type="entry name" value="Tetratricopeptide repeat domain"/>
    <property type="match status" value="1"/>
</dbReference>
<dbReference type="SUPFAM" id="SSF48452">
    <property type="entry name" value="TPR-like"/>
    <property type="match status" value="1"/>
</dbReference>
<dbReference type="InterPro" id="IPR046341">
    <property type="entry name" value="SET_dom_sf"/>
</dbReference>
<dbReference type="HOGENOM" id="CLU_021727_1_0_1"/>
<name>A0A1S4EXM9_AEDAE</name>
<keyword evidence="1" id="KW-0489">Methyltransferase</keyword>
<dbReference type="GO" id="GO:0042826">
    <property type="term" value="F:histone deacetylase binding"/>
    <property type="evidence" value="ECO:0007669"/>
    <property type="project" value="TreeGrafter"/>
</dbReference>
<dbReference type="KEGG" id="aag:5579918"/>
<dbReference type="InterPro" id="IPR044421">
    <property type="entry name" value="SMYD4_SET"/>
</dbReference>
<dbReference type="GO" id="GO:0032259">
    <property type="term" value="P:methylation"/>
    <property type="evidence" value="ECO:0007669"/>
    <property type="project" value="UniProtKB-KW"/>
</dbReference>
<dbReference type="EMBL" id="CH477206">
    <property type="protein sequence ID" value="EAT47897.1"/>
    <property type="molecule type" value="Genomic_DNA"/>
</dbReference>
<keyword evidence="2" id="KW-0808">Transferase</keyword>
<reference evidence="4" key="1">
    <citation type="submission" date="2005-10" db="EMBL/GenBank/DDBJ databases">
        <authorList>
            <person name="Loftus B.J."/>
            <person name="Nene V.M."/>
            <person name="Hannick L.I."/>
            <person name="Bidwell S."/>
            <person name="Haas B."/>
            <person name="Amedeo P."/>
            <person name="Orvis J."/>
            <person name="Wortman J.R."/>
            <person name="White O.R."/>
            <person name="Salzberg S."/>
            <person name="Shumway M."/>
            <person name="Koo H."/>
            <person name="Zhao Y."/>
            <person name="Holmes M."/>
            <person name="Miller J."/>
            <person name="Schatz M."/>
            <person name="Pop M."/>
            <person name="Pai G."/>
            <person name="Utterback T."/>
            <person name="Rogers Y.-H."/>
            <person name="Kravitz S."/>
            <person name="Fraser C.M."/>
        </authorList>
    </citation>
    <scope>NUCLEOTIDE SEQUENCE</scope>
    <source>
        <strain evidence="4">Liverpool</strain>
    </source>
</reference>
<evidence type="ECO:0000313" key="4">
    <source>
        <dbReference type="EMBL" id="EAT47897.1"/>
    </source>
</evidence>
<dbReference type="Gene3D" id="6.10.140.2220">
    <property type="match status" value="1"/>
</dbReference>
<evidence type="ECO:0000256" key="2">
    <source>
        <dbReference type="ARBA" id="ARBA00022679"/>
    </source>
</evidence>
<evidence type="ECO:0000256" key="1">
    <source>
        <dbReference type="ARBA" id="ARBA00022603"/>
    </source>
</evidence>
<evidence type="ECO:0000313" key="5">
    <source>
        <dbReference type="Proteomes" id="UP000682892"/>
    </source>
</evidence>
<organism evidence="4 5">
    <name type="scientific">Aedes aegypti</name>
    <name type="common">Yellowfever mosquito</name>
    <name type="synonym">Culex aegypti</name>
    <dbReference type="NCBI Taxonomy" id="7159"/>
    <lineage>
        <taxon>Eukaryota</taxon>
        <taxon>Metazoa</taxon>
        <taxon>Ecdysozoa</taxon>
        <taxon>Arthropoda</taxon>
        <taxon>Hexapoda</taxon>
        <taxon>Insecta</taxon>
        <taxon>Pterygota</taxon>
        <taxon>Neoptera</taxon>
        <taxon>Endopterygota</taxon>
        <taxon>Diptera</taxon>
        <taxon>Nematocera</taxon>
        <taxon>Culicoidea</taxon>
        <taxon>Culicidae</taxon>
        <taxon>Culicinae</taxon>
        <taxon>Aedini</taxon>
        <taxon>Aedes</taxon>
        <taxon>Stegomyia</taxon>
    </lineage>
</organism>
<dbReference type="CDD" id="cd10536">
    <property type="entry name" value="SET_SMYD4"/>
    <property type="match status" value="1"/>
</dbReference>
<evidence type="ECO:0000256" key="3">
    <source>
        <dbReference type="ARBA" id="ARBA00022691"/>
    </source>
</evidence>
<reference evidence="4" key="2">
    <citation type="journal article" date="2007" name="Science">
        <title>Genome sequence of Aedes aegypti, a major arbovirus vector.</title>
        <authorList>
            <person name="Nene V."/>
            <person name="Wortman J.R."/>
            <person name="Lawson D."/>
            <person name="Haas B."/>
            <person name="Kodira C."/>
            <person name="Tu Z.J."/>
            <person name="Loftus B."/>
            <person name="Xi Z."/>
            <person name="Megy K."/>
            <person name="Grabherr M."/>
            <person name="Ren Q."/>
            <person name="Zdobnov E.M."/>
            <person name="Lobo N.F."/>
            <person name="Campbell K.S."/>
            <person name="Brown S.E."/>
            <person name="Bonaldo M.F."/>
            <person name="Zhu J."/>
            <person name="Sinkins S.P."/>
            <person name="Hogenkamp D.G."/>
            <person name="Amedeo P."/>
            <person name="Arensburger P."/>
            <person name="Atkinson P.W."/>
            <person name="Bidwell S."/>
            <person name="Biedler J."/>
            <person name="Birney E."/>
            <person name="Bruggner R.V."/>
            <person name="Costas J."/>
            <person name="Coy M.R."/>
            <person name="Crabtree J."/>
            <person name="Crawford M."/>
            <person name="Debruyn B."/>
            <person name="Decaprio D."/>
            <person name="Eiglmeier K."/>
            <person name="Eisenstadt E."/>
            <person name="El-Dorry H."/>
            <person name="Gelbart W.M."/>
            <person name="Gomes S.L."/>
            <person name="Hammond M."/>
            <person name="Hannick L.I."/>
            <person name="Hogan J.R."/>
            <person name="Holmes M.H."/>
            <person name="Jaffe D."/>
            <person name="Johnston J.S."/>
            <person name="Kennedy R.C."/>
            <person name="Koo H."/>
            <person name="Kravitz S."/>
            <person name="Kriventseva E.V."/>
            <person name="Kulp D."/>
            <person name="Labutti K."/>
            <person name="Lee E."/>
            <person name="Li S."/>
            <person name="Lovin D.D."/>
            <person name="Mao C."/>
            <person name="Mauceli E."/>
            <person name="Menck C.F."/>
            <person name="Miller J.R."/>
            <person name="Montgomery P."/>
            <person name="Mori A."/>
            <person name="Nascimento A.L."/>
            <person name="Naveira H.F."/>
            <person name="Nusbaum C."/>
            <person name="O'leary S."/>
            <person name="Orvis J."/>
            <person name="Pertea M."/>
            <person name="Quesneville H."/>
            <person name="Reidenbach K.R."/>
            <person name="Rogers Y.H."/>
            <person name="Roth C.W."/>
            <person name="Schneider J.R."/>
            <person name="Schatz M."/>
            <person name="Shumway M."/>
            <person name="Stanke M."/>
            <person name="Stinson E.O."/>
            <person name="Tubio J.M."/>
            <person name="Vanzee J.P."/>
            <person name="Verjovski-Almeida S."/>
            <person name="Werner D."/>
            <person name="White O."/>
            <person name="Wyder S."/>
            <person name="Zeng Q."/>
            <person name="Zhao Q."/>
            <person name="Zhao Y."/>
            <person name="Hill C.A."/>
            <person name="Raikhel A.S."/>
            <person name="Soares M.B."/>
            <person name="Knudson D.L."/>
            <person name="Lee N.H."/>
            <person name="Galagan J."/>
            <person name="Salzberg S.L."/>
            <person name="Paulsen I.T."/>
            <person name="Dimopoulos G."/>
            <person name="Collins F.H."/>
            <person name="Birren B."/>
            <person name="Fraser-Liggett C.M."/>
            <person name="Severson D.W."/>
        </authorList>
    </citation>
    <scope>NUCLEOTIDE SEQUENCE [LARGE SCALE GENOMIC DNA]</scope>
    <source>
        <strain evidence="4">Liverpool</strain>
    </source>
</reference>
<dbReference type="GO" id="GO:0005634">
    <property type="term" value="C:nucleus"/>
    <property type="evidence" value="ECO:0007669"/>
    <property type="project" value="TreeGrafter"/>
</dbReference>